<protein>
    <submittedName>
        <fullName evidence="5">Pilin/Flagellin PilA family</fullName>
    </submittedName>
</protein>
<feature type="domain" description="Archaeal Type IV pilin N-terminal" evidence="2">
    <location>
        <begin position="20"/>
        <end position="92"/>
    </location>
</feature>
<feature type="domain" description="Carbohydrate-binding module 64" evidence="3">
    <location>
        <begin position="315"/>
        <end position="393"/>
    </location>
</feature>
<dbReference type="InterPro" id="IPR044060">
    <property type="entry name" value="Bacterial_rp_domain"/>
</dbReference>
<keyword evidence="5" id="KW-0282">Flagellum</keyword>
<dbReference type="EMBL" id="MRZU01000003">
    <property type="protein sequence ID" value="OUJ18912.1"/>
    <property type="molecule type" value="Genomic_DNA"/>
</dbReference>
<evidence type="ECO:0000313" key="6">
    <source>
        <dbReference type="Proteomes" id="UP000195137"/>
    </source>
</evidence>
<gene>
    <name evidence="5" type="ORF">AMET1_0563</name>
</gene>
<feature type="domain" description="Bacterial repeat" evidence="4">
    <location>
        <begin position="241"/>
        <end position="308"/>
    </location>
</feature>
<name>A0A1Y3GBS1_9EURY</name>
<keyword evidence="1" id="KW-0812">Transmembrane</keyword>
<organism evidence="5 6">
    <name type="scientific">Methanonatronarchaeum thermophilum</name>
    <dbReference type="NCBI Taxonomy" id="1927129"/>
    <lineage>
        <taxon>Archaea</taxon>
        <taxon>Methanobacteriati</taxon>
        <taxon>Methanobacteriota</taxon>
        <taxon>Methanonatronarchaeia</taxon>
        <taxon>Methanonatronarchaeales</taxon>
        <taxon>Methanonatronarchaeaceae</taxon>
        <taxon>Methanonatronarchaeum</taxon>
    </lineage>
</organism>
<keyword evidence="5" id="KW-0969">Cilium</keyword>
<dbReference type="RefSeq" id="WP_086636965.1">
    <property type="nucleotide sequence ID" value="NZ_MRZU01000003.1"/>
</dbReference>
<dbReference type="Pfam" id="PF18998">
    <property type="entry name" value="Flg_new_2"/>
    <property type="match status" value="2"/>
</dbReference>
<keyword evidence="1" id="KW-0472">Membrane</keyword>
<feature type="domain" description="Bacterial repeat" evidence="4">
    <location>
        <begin position="163"/>
        <end position="233"/>
    </location>
</feature>
<keyword evidence="6" id="KW-1185">Reference proteome</keyword>
<dbReference type="InterPro" id="IPR041438">
    <property type="entry name" value="CBM64"/>
</dbReference>
<dbReference type="Pfam" id="PF07790">
    <property type="entry name" value="Pilin_N"/>
    <property type="match status" value="1"/>
</dbReference>
<proteinExistence type="predicted"/>
<evidence type="ECO:0000259" key="3">
    <source>
        <dbReference type="Pfam" id="PF18666"/>
    </source>
</evidence>
<keyword evidence="1" id="KW-1133">Transmembrane helix</keyword>
<feature type="transmembrane region" description="Helical" evidence="1">
    <location>
        <begin position="21"/>
        <end position="46"/>
    </location>
</feature>
<evidence type="ECO:0000256" key="1">
    <source>
        <dbReference type="SAM" id="Phobius"/>
    </source>
</evidence>
<accession>A0A1Y3GBS1</accession>
<sequence>MPIKDLDLDKLKGLLKCEVGVSPVLGVILMVAIVVILAGIFSIAVFSTIPSETAPLTSIETEDAAWDEEHSITLSHKYGDPLTKENTKITITNLEDTANQHTTKIPENQIDNKWSTGEKITINTNEIPQTNQIEIRIIHEPTGTTIQSMTTTVTQIEHTDQTYDLTIEIEGEGTTNPTEGTHTYKENEEVNLEATPENNWEFIEWTGDIETTERETTITMNEDKTIKAQFNEKSDPEPDEYDLTIEIEGEGTTNPTEGTHTYKENEEVNLEATPENNWEFIEWTGDIKTTDEEITIEMDSNKEVMAIFGLEDEIYTPIDFDFIHEGEGEYYWVIENPPEKNYIWDVNSWEAELVEINGEDYTNQYSWNQDLPEPIDGNYYIHFIGDKEWSSFEAKLR</sequence>
<evidence type="ECO:0000259" key="4">
    <source>
        <dbReference type="Pfam" id="PF18998"/>
    </source>
</evidence>
<dbReference type="NCBIfam" id="TIGR02537">
    <property type="entry name" value="arch_flag_Nterm"/>
    <property type="match status" value="1"/>
</dbReference>
<dbReference type="Proteomes" id="UP000195137">
    <property type="component" value="Unassembled WGS sequence"/>
</dbReference>
<keyword evidence="5" id="KW-0966">Cell projection</keyword>
<comment type="caution">
    <text evidence="5">The sequence shown here is derived from an EMBL/GenBank/DDBJ whole genome shotgun (WGS) entry which is preliminary data.</text>
</comment>
<evidence type="ECO:0000313" key="5">
    <source>
        <dbReference type="EMBL" id="OUJ18912.1"/>
    </source>
</evidence>
<dbReference type="AlphaFoldDB" id="A0A1Y3GBS1"/>
<reference evidence="5 6" key="1">
    <citation type="submission" date="2016-12" db="EMBL/GenBank/DDBJ databases">
        <title>Discovery of methanogenic haloarchaea.</title>
        <authorList>
            <person name="Sorokin D.Y."/>
            <person name="Makarova K.S."/>
            <person name="Abbas B."/>
            <person name="Ferrer M."/>
            <person name="Golyshin P.N."/>
        </authorList>
    </citation>
    <scope>NUCLEOTIDE SEQUENCE [LARGE SCALE GENOMIC DNA]</scope>
    <source>
        <strain evidence="5">AMET1</strain>
    </source>
</reference>
<dbReference type="InterPro" id="IPR013373">
    <property type="entry name" value="Flagellin/pilin_N_arc"/>
</dbReference>
<evidence type="ECO:0000259" key="2">
    <source>
        <dbReference type="Pfam" id="PF07790"/>
    </source>
</evidence>
<dbReference type="InterPro" id="IPR012859">
    <property type="entry name" value="Pilin_N_archaeal"/>
</dbReference>
<dbReference type="Pfam" id="PF18666">
    <property type="entry name" value="CBM64"/>
    <property type="match status" value="1"/>
</dbReference>